<evidence type="ECO:0008006" key="4">
    <source>
        <dbReference type="Google" id="ProtNLM"/>
    </source>
</evidence>
<gene>
    <name evidence="2" type="ORF">J2X11_000855</name>
</gene>
<name>A0ABU1ULF1_9ACTN</name>
<accession>A0ABU1ULF1</accession>
<keyword evidence="3" id="KW-1185">Reference proteome</keyword>
<proteinExistence type="predicted"/>
<keyword evidence="1" id="KW-1133">Transmembrane helix</keyword>
<evidence type="ECO:0000313" key="3">
    <source>
        <dbReference type="Proteomes" id="UP001257739"/>
    </source>
</evidence>
<dbReference type="RefSeq" id="WP_309967132.1">
    <property type="nucleotide sequence ID" value="NZ_JAVDWH010000001.1"/>
</dbReference>
<dbReference type="Pfam" id="PF10745">
    <property type="entry name" value="DUF2530"/>
    <property type="match status" value="1"/>
</dbReference>
<comment type="caution">
    <text evidence="2">The sequence shown here is derived from an EMBL/GenBank/DDBJ whole genome shotgun (WGS) entry which is preliminary data.</text>
</comment>
<dbReference type="InterPro" id="IPR019681">
    <property type="entry name" value="DUF2530"/>
</dbReference>
<dbReference type="Proteomes" id="UP001257739">
    <property type="component" value="Unassembled WGS sequence"/>
</dbReference>
<protein>
    <recommendedName>
        <fullName evidence="4">DUF2530 domain-containing protein</fullName>
    </recommendedName>
</protein>
<sequence length="135" mass="15517">MTDKDDWVIRQGDGPETIERKMGHREIARLDRAARRHEFGRPEITELEIGSKTHRVAEVEPMDVDGVRTMTVGTIVWGVVAVALLPFLGTLDKDNHTWWLWTAVAGFGLGLIGIEYCRRRRNALRMQPGRRRRVD</sequence>
<evidence type="ECO:0000256" key="1">
    <source>
        <dbReference type="SAM" id="Phobius"/>
    </source>
</evidence>
<organism evidence="2 3">
    <name type="scientific">Aeromicrobium panaciterrae</name>
    <dbReference type="NCBI Taxonomy" id="363861"/>
    <lineage>
        <taxon>Bacteria</taxon>
        <taxon>Bacillati</taxon>
        <taxon>Actinomycetota</taxon>
        <taxon>Actinomycetes</taxon>
        <taxon>Propionibacteriales</taxon>
        <taxon>Nocardioidaceae</taxon>
        <taxon>Aeromicrobium</taxon>
    </lineage>
</organism>
<feature type="transmembrane region" description="Helical" evidence="1">
    <location>
        <begin position="97"/>
        <end position="117"/>
    </location>
</feature>
<keyword evidence="1" id="KW-0812">Transmembrane</keyword>
<dbReference type="EMBL" id="JAVDWH010000001">
    <property type="protein sequence ID" value="MDR7086016.1"/>
    <property type="molecule type" value="Genomic_DNA"/>
</dbReference>
<keyword evidence="1" id="KW-0472">Membrane</keyword>
<reference evidence="2 3" key="1">
    <citation type="submission" date="2023-07" db="EMBL/GenBank/DDBJ databases">
        <title>Sorghum-associated microbial communities from plants grown in Nebraska, USA.</title>
        <authorList>
            <person name="Schachtman D."/>
        </authorList>
    </citation>
    <scope>NUCLEOTIDE SEQUENCE [LARGE SCALE GENOMIC DNA]</scope>
    <source>
        <strain evidence="2 3">BE248</strain>
    </source>
</reference>
<evidence type="ECO:0000313" key="2">
    <source>
        <dbReference type="EMBL" id="MDR7086016.1"/>
    </source>
</evidence>
<feature type="transmembrane region" description="Helical" evidence="1">
    <location>
        <begin position="72"/>
        <end position="91"/>
    </location>
</feature>